<dbReference type="InterPro" id="IPR036890">
    <property type="entry name" value="HATPase_C_sf"/>
</dbReference>
<dbReference type="AlphaFoldDB" id="A0A6P6RYS3"/>
<name>A0A6P6RYS3_9EIME</name>
<sequence>MSRTAGEFLVQCENCIAVITMHCLGPNDALSDLEISGFSRDNGPFMVCKEFLDNAVDACAKSVSPLLPPLDCENVELEVSIRTTSLLVTCRDTGKGIDCATVSALGEVFCSSKAQDPQTGGEFGIGLKAIMLSSQRDLKQPVNVKIRMRECEVWSFGISLDAASVAPLIQNFAVEALPASMWPWMTEFSVELSPIWDMEKEKEIEAYAAIHSIWSPEMSLKLTIKTKLVFRGNNTFRNPRGPDGTFLSIAEGQEPLAVATASASCDGAKLELTAAVLSANATGDDEGSEIHLVRSFNGTPLLPSAASSCLLTKCLRYCAFVFFKPNFVHVWQLSTADAI</sequence>
<dbReference type="SUPFAM" id="SSF55874">
    <property type="entry name" value="ATPase domain of HSP90 chaperone/DNA topoisomerase II/histidine kinase"/>
    <property type="match status" value="1"/>
</dbReference>
<protein>
    <submittedName>
        <fullName evidence="3">Uncharacterized protein LOC113147272</fullName>
    </submittedName>
</protein>
<dbReference type="Proteomes" id="UP000515125">
    <property type="component" value="Unplaced"/>
</dbReference>
<evidence type="ECO:0000313" key="3">
    <source>
        <dbReference type="RefSeq" id="XP_026193048.1"/>
    </source>
</evidence>
<reference evidence="3" key="1">
    <citation type="submission" date="2025-08" db="UniProtKB">
        <authorList>
            <consortium name="RefSeq"/>
        </authorList>
    </citation>
    <scope>IDENTIFICATION</scope>
</reference>
<keyword evidence="2" id="KW-1185">Reference proteome</keyword>
<dbReference type="RefSeq" id="XP_026193048.1">
    <property type="nucleotide sequence ID" value="XM_026337263.1"/>
</dbReference>
<dbReference type="InterPro" id="IPR003594">
    <property type="entry name" value="HATPase_dom"/>
</dbReference>
<proteinExistence type="predicted"/>
<dbReference type="Pfam" id="PF02518">
    <property type="entry name" value="HATPase_c"/>
    <property type="match status" value="1"/>
</dbReference>
<gene>
    <name evidence="3" type="primary">LOC113147272</name>
</gene>
<feature type="domain" description="Histidine kinase/HSP90-like ATPase" evidence="1">
    <location>
        <begin position="46"/>
        <end position="130"/>
    </location>
</feature>
<accession>A0A6P6RYS3</accession>
<evidence type="ECO:0000259" key="1">
    <source>
        <dbReference type="Pfam" id="PF02518"/>
    </source>
</evidence>
<dbReference type="OrthoDB" id="1562195at2759"/>
<dbReference type="Gene3D" id="3.30.565.10">
    <property type="entry name" value="Histidine kinase-like ATPase, C-terminal domain"/>
    <property type="match status" value="1"/>
</dbReference>
<organism evidence="2 3">
    <name type="scientific">Cyclospora cayetanensis</name>
    <dbReference type="NCBI Taxonomy" id="88456"/>
    <lineage>
        <taxon>Eukaryota</taxon>
        <taxon>Sar</taxon>
        <taxon>Alveolata</taxon>
        <taxon>Apicomplexa</taxon>
        <taxon>Conoidasida</taxon>
        <taxon>Coccidia</taxon>
        <taxon>Eucoccidiorida</taxon>
        <taxon>Eimeriorina</taxon>
        <taxon>Eimeriidae</taxon>
        <taxon>Cyclospora</taxon>
    </lineage>
</organism>
<dbReference type="GeneID" id="113147272"/>
<evidence type="ECO:0000313" key="2">
    <source>
        <dbReference type="Proteomes" id="UP000515125"/>
    </source>
</evidence>